<dbReference type="Proteomes" id="UP000516437">
    <property type="component" value="Chromosome 5"/>
</dbReference>
<protein>
    <recommendedName>
        <fullName evidence="2">DUF8040 domain-containing protein</fullName>
    </recommendedName>
</protein>
<evidence type="ECO:0000259" key="2">
    <source>
        <dbReference type="Pfam" id="PF26138"/>
    </source>
</evidence>
<accession>A0A6A1VIG9</accession>
<comment type="caution">
    <text evidence="3">The sequence shown here is derived from an EMBL/GenBank/DDBJ whole genome shotgun (WGS) entry which is preliminary data.</text>
</comment>
<feature type="compositionally biased region" description="Acidic residues" evidence="1">
    <location>
        <begin position="106"/>
        <end position="123"/>
    </location>
</feature>
<sequence length="268" mass="30171">MAIQPPIGQDAMGRAMDKIIQSATFRQAFLRLSEDARRAYVVYLKRLLKYLYGDVISICIAFHNFGNRYAVLDSMDNTHQFDFDLNEPYVAEEEGAYNVDEAANPEQEEPFEPQGSDEDEEVESCAGDTTTTSTEDSDNPDQGDDAIAFYIIEEVRRRRALRRLSRRRPIPQNTSILTGAMHVAEILNHPNGVECINIFRMSRTSFINLAHCLRIYGQLKDKRVKVEEALGMFLFITALPINSGLRALFSTLTGYCTSPRPACGEGLA</sequence>
<dbReference type="Pfam" id="PF26138">
    <property type="entry name" value="DUF8040"/>
    <property type="match status" value="1"/>
</dbReference>
<dbReference type="InterPro" id="IPR058353">
    <property type="entry name" value="DUF8040"/>
</dbReference>
<proteinExistence type="predicted"/>
<name>A0A6A1VIG9_9ROSI</name>
<organism evidence="3 4">
    <name type="scientific">Morella rubra</name>
    <name type="common">Chinese bayberry</name>
    <dbReference type="NCBI Taxonomy" id="262757"/>
    <lineage>
        <taxon>Eukaryota</taxon>
        <taxon>Viridiplantae</taxon>
        <taxon>Streptophyta</taxon>
        <taxon>Embryophyta</taxon>
        <taxon>Tracheophyta</taxon>
        <taxon>Spermatophyta</taxon>
        <taxon>Magnoliopsida</taxon>
        <taxon>eudicotyledons</taxon>
        <taxon>Gunneridae</taxon>
        <taxon>Pentapetalae</taxon>
        <taxon>rosids</taxon>
        <taxon>fabids</taxon>
        <taxon>Fagales</taxon>
        <taxon>Myricaceae</taxon>
        <taxon>Morella</taxon>
    </lineage>
</organism>
<gene>
    <name evidence="3" type="ORF">CJ030_MR5G009731</name>
</gene>
<feature type="region of interest" description="Disordered" evidence="1">
    <location>
        <begin position="104"/>
        <end position="143"/>
    </location>
</feature>
<feature type="domain" description="DUF8040" evidence="2">
    <location>
        <begin position="174"/>
        <end position="238"/>
    </location>
</feature>
<dbReference type="OrthoDB" id="1851308at2759"/>
<evidence type="ECO:0000313" key="3">
    <source>
        <dbReference type="EMBL" id="KAB1212689.1"/>
    </source>
</evidence>
<evidence type="ECO:0000256" key="1">
    <source>
        <dbReference type="SAM" id="MobiDB-lite"/>
    </source>
</evidence>
<keyword evidence="4" id="KW-1185">Reference proteome</keyword>
<dbReference type="EMBL" id="RXIC02000023">
    <property type="protein sequence ID" value="KAB1212689.1"/>
    <property type="molecule type" value="Genomic_DNA"/>
</dbReference>
<reference evidence="3 4" key="1">
    <citation type="journal article" date="2019" name="Plant Biotechnol. J.">
        <title>The red bayberry genome and genetic basis of sex determination.</title>
        <authorList>
            <person name="Jia H.M."/>
            <person name="Jia H.J."/>
            <person name="Cai Q.L."/>
            <person name="Wang Y."/>
            <person name="Zhao H.B."/>
            <person name="Yang W.F."/>
            <person name="Wang G.Y."/>
            <person name="Li Y.H."/>
            <person name="Zhan D.L."/>
            <person name="Shen Y.T."/>
            <person name="Niu Q.F."/>
            <person name="Chang L."/>
            <person name="Qiu J."/>
            <person name="Zhao L."/>
            <person name="Xie H.B."/>
            <person name="Fu W.Y."/>
            <person name="Jin J."/>
            <person name="Li X.W."/>
            <person name="Jiao Y."/>
            <person name="Zhou C.C."/>
            <person name="Tu T."/>
            <person name="Chai C.Y."/>
            <person name="Gao J.L."/>
            <person name="Fan L.J."/>
            <person name="van de Weg E."/>
            <person name="Wang J.Y."/>
            <person name="Gao Z.S."/>
        </authorList>
    </citation>
    <scope>NUCLEOTIDE SEQUENCE [LARGE SCALE GENOMIC DNA]</scope>
    <source>
        <tissue evidence="3">Leaves</tissue>
    </source>
</reference>
<dbReference type="AlphaFoldDB" id="A0A6A1VIG9"/>
<evidence type="ECO:0000313" key="4">
    <source>
        <dbReference type="Proteomes" id="UP000516437"/>
    </source>
</evidence>